<evidence type="ECO:0000259" key="1">
    <source>
        <dbReference type="PROSITE" id="PS51705"/>
    </source>
</evidence>
<keyword evidence="3" id="KW-1185">Reference proteome</keyword>
<protein>
    <submittedName>
        <fullName evidence="2">GTPase</fullName>
    </submittedName>
</protein>
<evidence type="ECO:0000313" key="2">
    <source>
        <dbReference type="EMBL" id="AIF84305.1"/>
    </source>
</evidence>
<dbReference type="STRING" id="1459636.NTE_02251"/>
<dbReference type="Proteomes" id="UP000028194">
    <property type="component" value="Chromosome"/>
</dbReference>
<dbReference type="GO" id="GO:0005525">
    <property type="term" value="F:GTP binding"/>
    <property type="evidence" value="ECO:0007669"/>
    <property type="project" value="InterPro"/>
</dbReference>
<dbReference type="GO" id="GO:0043022">
    <property type="term" value="F:ribosome binding"/>
    <property type="evidence" value="ECO:0007669"/>
    <property type="project" value="TreeGrafter"/>
</dbReference>
<dbReference type="InterPro" id="IPR030394">
    <property type="entry name" value="G_HFLX_dom"/>
</dbReference>
<accession>A0A075MSY9</accession>
<dbReference type="eggNOG" id="arCOG00353">
    <property type="taxonomic scope" value="Archaea"/>
</dbReference>
<dbReference type="AlphaFoldDB" id="A0A075MSY9"/>
<dbReference type="PANTHER" id="PTHR10229:SF8">
    <property type="entry name" value="GTPASE HFLX"/>
    <property type="match status" value="1"/>
</dbReference>
<name>A0A075MSY9_9ARCH</name>
<proteinExistence type="predicted"/>
<dbReference type="KEGG" id="nev:NTE_02251"/>
<reference evidence="2 3" key="1">
    <citation type="journal article" date="2014" name="PLoS ONE">
        <title>Genome Sequence of Candidatus Nitrososphaera evergladensis from Group I.1b Enriched from Everglades Soil Reveals Novel Genomic Features of the Ammonia-Oxidizing Archaea.</title>
        <authorList>
            <person name="Zhalnina K.V."/>
            <person name="Dias R."/>
            <person name="Leonard M.T."/>
            <person name="Dorr de Quadros P."/>
            <person name="Camargo F.A."/>
            <person name="Drew J.C."/>
            <person name="Farmerie W.G."/>
            <person name="Daroub S.H."/>
            <person name="Triplett E.W."/>
        </authorList>
    </citation>
    <scope>NUCLEOTIDE SEQUENCE [LARGE SCALE GENOMIC DNA]</scope>
    <source>
        <strain evidence="2 3">SR1</strain>
    </source>
</reference>
<dbReference type="EMBL" id="CP007174">
    <property type="protein sequence ID" value="AIF84305.1"/>
    <property type="molecule type" value="Genomic_DNA"/>
</dbReference>
<sequence length="157" mass="17200">MLTEEHRETSSSLFTTLSTTTQAFRVGGTVSNDILLTDTVGFISRLPTYMIDAFKSTLEESLTAALVLLLIDASEDMRSIRIKYITCMNILKELKANGSKVLVVFTKCDKVMGSEEAISQIADDLGVQDAMAISAKTGYGIHKLKSIIVQLSSRKKD</sequence>
<dbReference type="SUPFAM" id="SSF52540">
    <property type="entry name" value="P-loop containing nucleoside triphosphate hydrolases"/>
    <property type="match status" value="1"/>
</dbReference>
<evidence type="ECO:0000313" key="3">
    <source>
        <dbReference type="Proteomes" id="UP000028194"/>
    </source>
</evidence>
<feature type="domain" description="Hflx-type G" evidence="1">
    <location>
        <begin position="1"/>
        <end position="156"/>
    </location>
</feature>
<dbReference type="HOGENOM" id="CLU_1673904_0_0_2"/>
<dbReference type="Gene3D" id="3.40.50.300">
    <property type="entry name" value="P-loop containing nucleotide triphosphate hydrolases"/>
    <property type="match status" value="1"/>
</dbReference>
<dbReference type="InterPro" id="IPR016496">
    <property type="entry name" value="GTPase_HflX"/>
</dbReference>
<dbReference type="InterPro" id="IPR027417">
    <property type="entry name" value="P-loop_NTPase"/>
</dbReference>
<dbReference type="PROSITE" id="PS51705">
    <property type="entry name" value="G_HFLX"/>
    <property type="match status" value="1"/>
</dbReference>
<dbReference type="Pfam" id="PF01926">
    <property type="entry name" value="MMR_HSR1"/>
    <property type="match status" value="1"/>
</dbReference>
<dbReference type="PANTHER" id="PTHR10229">
    <property type="entry name" value="GTP-BINDING PROTEIN HFLX"/>
    <property type="match status" value="1"/>
</dbReference>
<organism evidence="2 3">
    <name type="scientific">Candidatus Nitrososphaera evergladensis SR1</name>
    <dbReference type="NCBI Taxonomy" id="1459636"/>
    <lineage>
        <taxon>Archaea</taxon>
        <taxon>Nitrososphaerota</taxon>
        <taxon>Nitrososphaeria</taxon>
        <taxon>Nitrososphaerales</taxon>
        <taxon>Nitrososphaeraceae</taxon>
        <taxon>Nitrososphaera</taxon>
    </lineage>
</organism>
<gene>
    <name evidence="2" type="ORF">NTE_02251</name>
</gene>
<dbReference type="GO" id="GO:0005737">
    <property type="term" value="C:cytoplasm"/>
    <property type="evidence" value="ECO:0007669"/>
    <property type="project" value="TreeGrafter"/>
</dbReference>
<dbReference type="InterPro" id="IPR006073">
    <property type="entry name" value="GTP-bd"/>
</dbReference>